<dbReference type="SMART" id="SM00382">
    <property type="entry name" value="AAA"/>
    <property type="match status" value="1"/>
</dbReference>
<reference evidence="5" key="1">
    <citation type="journal article" date="2017" name="J. Phycol.">
        <title>Analysis of chloroplast genomes and a supermatrix inform reclassification of the Rhodomelaceae (Rhodophyta).</title>
        <authorList>
            <person name="Diaz-Tapia P."/>
            <person name="Maggs C.A."/>
            <person name="West J.A."/>
            <person name="Verbruggen H."/>
        </authorList>
    </citation>
    <scope>NUCLEOTIDE SEQUENCE</scope>
    <source>
        <strain evidence="5">PD1388</strain>
    </source>
</reference>
<dbReference type="SUPFAM" id="SSF52540">
    <property type="entry name" value="P-loop containing nucleoside triphosphate hydrolases"/>
    <property type="match status" value="1"/>
</dbReference>
<proteinExistence type="predicted"/>
<dbReference type="GO" id="GO:0016887">
    <property type="term" value="F:ATP hydrolysis activity"/>
    <property type="evidence" value="ECO:0007669"/>
    <property type="project" value="InterPro"/>
</dbReference>
<dbReference type="PROSITE" id="PS00211">
    <property type="entry name" value="ABC_TRANSPORTER_1"/>
    <property type="match status" value="1"/>
</dbReference>
<evidence type="ECO:0000256" key="1">
    <source>
        <dbReference type="ARBA" id="ARBA00014334"/>
    </source>
</evidence>
<dbReference type="GO" id="GO:0005524">
    <property type="term" value="F:ATP binding"/>
    <property type="evidence" value="ECO:0007669"/>
    <property type="project" value="UniProtKB-KW"/>
</dbReference>
<dbReference type="PANTHER" id="PTHR43204:SF1">
    <property type="entry name" value="ABC TRANSPORTER I FAMILY MEMBER 6, CHLOROPLASTIC"/>
    <property type="match status" value="1"/>
</dbReference>
<keyword evidence="3 5" id="KW-0067">ATP-binding</keyword>
<dbReference type="InterPro" id="IPR003593">
    <property type="entry name" value="AAA+_ATPase"/>
</dbReference>
<keyword evidence="5" id="KW-0934">Plastid</keyword>
<dbReference type="Pfam" id="PF00005">
    <property type="entry name" value="ABC_tran"/>
    <property type="match status" value="1"/>
</dbReference>
<keyword evidence="2" id="KW-0547">Nucleotide-binding</keyword>
<gene>
    <name evidence="5" type="primary">sufC</name>
</gene>
<protein>
    <recommendedName>
        <fullName evidence="1">Probable ATP-dependent transporter ycf16</fullName>
    </recommendedName>
</protein>
<dbReference type="RefSeq" id="YP_009398243.1">
    <property type="nucleotide sequence ID" value="NC_035291.1"/>
</dbReference>
<dbReference type="GeneID" id="33360745"/>
<accession>A0A1Z1MNK1</accession>
<keyword evidence="5" id="KW-0150">Chloroplast</keyword>
<dbReference type="PROSITE" id="PS50893">
    <property type="entry name" value="ABC_TRANSPORTER_2"/>
    <property type="match status" value="1"/>
</dbReference>
<dbReference type="InterPro" id="IPR017871">
    <property type="entry name" value="ABC_transporter-like_CS"/>
</dbReference>
<dbReference type="InterPro" id="IPR003439">
    <property type="entry name" value="ABC_transporter-like_ATP-bd"/>
</dbReference>
<dbReference type="InterPro" id="IPR010230">
    <property type="entry name" value="FeS-cluster_ATPase_SufC"/>
</dbReference>
<feature type="domain" description="ABC transporter" evidence="4">
    <location>
        <begin position="7"/>
        <end position="251"/>
    </location>
</feature>
<dbReference type="Gene3D" id="3.40.50.300">
    <property type="entry name" value="P-loop containing nucleotide triphosphate hydrolases"/>
    <property type="match status" value="1"/>
</dbReference>
<dbReference type="InterPro" id="IPR027417">
    <property type="entry name" value="P-loop_NTPase"/>
</dbReference>
<evidence type="ECO:0000256" key="3">
    <source>
        <dbReference type="ARBA" id="ARBA00022840"/>
    </source>
</evidence>
<sequence>MVQEEILRIENLHASINNKSILKGLNLLIKKGEIHVIMGKNGSGKSTLAKVISGHPSYKINKGNIIFKNNNITHEEPDERSHQGIFLAFQYPIEVPGVSNIDFLRLAYNSKQKRLNKEEIDPLSFFDLINKELDKIDMDPMFLNRHLNEGFSGGEKKKNEILQMSLLKSELSILDEIDSGLDIDALKKISNNIKTFANKNNCILIITHYQRLIEYIKPDYIHIMDQGKIMHTGNNTLAAEIEKYGYNNILLNN</sequence>
<evidence type="ECO:0000259" key="4">
    <source>
        <dbReference type="PROSITE" id="PS50893"/>
    </source>
</evidence>
<evidence type="ECO:0000313" key="5">
    <source>
        <dbReference type="EMBL" id="ARW67429.1"/>
    </source>
</evidence>
<dbReference type="PANTHER" id="PTHR43204">
    <property type="entry name" value="ABC TRANSPORTER I FAMILY MEMBER 6, CHLOROPLASTIC"/>
    <property type="match status" value="1"/>
</dbReference>
<dbReference type="NCBIfam" id="TIGR01978">
    <property type="entry name" value="sufC"/>
    <property type="match status" value="1"/>
</dbReference>
<geneLocation type="chloroplast" evidence="5"/>
<evidence type="ECO:0000256" key="2">
    <source>
        <dbReference type="ARBA" id="ARBA00022741"/>
    </source>
</evidence>
<dbReference type="AlphaFoldDB" id="A0A1Z1MNK1"/>
<name>A0A1Z1MNK1_9FLOR</name>
<organism evidence="5">
    <name type="scientific">Thaumatella adunca</name>
    <dbReference type="NCBI Taxonomy" id="2006976"/>
    <lineage>
        <taxon>Eukaryota</taxon>
        <taxon>Rhodophyta</taxon>
        <taxon>Florideophyceae</taxon>
        <taxon>Rhodymeniophycidae</taxon>
        <taxon>Ceramiales</taxon>
        <taxon>Rhodomelaceae</taxon>
        <taxon>Thaumatella</taxon>
    </lineage>
</organism>
<dbReference type="CDD" id="cd03217">
    <property type="entry name" value="ABC_FeS_Assembly"/>
    <property type="match status" value="1"/>
</dbReference>
<dbReference type="EMBL" id="MF101447">
    <property type="protein sequence ID" value="ARW67429.1"/>
    <property type="molecule type" value="Genomic_DNA"/>
</dbReference>